<keyword evidence="3" id="KW-0804">Transcription</keyword>
<organism evidence="7 8">
    <name type="scientific">Dactylosporangium aurantiacum</name>
    <dbReference type="NCBI Taxonomy" id="35754"/>
    <lineage>
        <taxon>Bacteria</taxon>
        <taxon>Bacillati</taxon>
        <taxon>Actinomycetota</taxon>
        <taxon>Actinomycetes</taxon>
        <taxon>Micromonosporales</taxon>
        <taxon>Micromonosporaceae</taxon>
        <taxon>Dactylosporangium</taxon>
    </lineage>
</organism>
<dbReference type="KEGG" id="daur:Daura_19165"/>
<dbReference type="PROSITE" id="PS50977">
    <property type="entry name" value="HTH_TETR_2"/>
    <property type="match status" value="2"/>
</dbReference>
<evidence type="ECO:0000313" key="8">
    <source>
        <dbReference type="Proteomes" id="UP001058003"/>
    </source>
</evidence>
<dbReference type="PANTHER" id="PTHR30055:SF234">
    <property type="entry name" value="HTH-TYPE TRANSCRIPTIONAL REGULATOR BETI"/>
    <property type="match status" value="1"/>
</dbReference>
<dbReference type="Gene3D" id="1.10.357.10">
    <property type="entry name" value="Tetracycline Repressor, domain 2"/>
    <property type="match status" value="2"/>
</dbReference>
<dbReference type="Pfam" id="PF17754">
    <property type="entry name" value="TetR_C_14"/>
    <property type="match status" value="1"/>
</dbReference>
<proteinExistence type="predicted"/>
<dbReference type="OrthoDB" id="5185169at2"/>
<gene>
    <name evidence="7" type="ORF">Daura_19165</name>
</gene>
<dbReference type="GO" id="GO:0003700">
    <property type="term" value="F:DNA-binding transcription factor activity"/>
    <property type="evidence" value="ECO:0007669"/>
    <property type="project" value="TreeGrafter"/>
</dbReference>
<dbReference type="RefSeq" id="WP_063745746.1">
    <property type="nucleotide sequence ID" value="NZ_CP073767.1"/>
</dbReference>
<keyword evidence="1" id="KW-0805">Transcription regulation</keyword>
<evidence type="ECO:0000259" key="6">
    <source>
        <dbReference type="PROSITE" id="PS50977"/>
    </source>
</evidence>
<evidence type="ECO:0000256" key="2">
    <source>
        <dbReference type="ARBA" id="ARBA00023125"/>
    </source>
</evidence>
<evidence type="ECO:0000256" key="4">
    <source>
        <dbReference type="PROSITE-ProRule" id="PRU00335"/>
    </source>
</evidence>
<accession>A0A9Q9IM56</accession>
<keyword evidence="2 4" id="KW-0238">DNA-binding</keyword>
<dbReference type="EMBL" id="CP073767">
    <property type="protein sequence ID" value="UWZ58096.1"/>
    <property type="molecule type" value="Genomic_DNA"/>
</dbReference>
<sequence>MTDITVGRRERKKARTRQAIADAARALFLERGFDAVTVKEVAEAADVSMSGLFKHFPTKESLVFDEDDDIRHGLVRAVRDRPDAVAALRALRQWLLDRARDLAGDPDTAAFFELIAATPALSDYGRRMWQRHEQELAEAIRQAGPDAPGAGIAARAVARFALDRSQPCPHIDPQVELDAAFALLSHGWPAPELRRPRHHTPSAAPPAPARPPGLRERKKAQTRQAITRAALELFTERGYDHVGVREIAEAAEVSPGTLFAHFPDGKASLLFPGDQRDTAAALVDAVRHRPPGQTIPRALHGHIARRGPFKPDPTPEEQRVLALIRATPELTDHALRAWTAAEPALTSAIAEEAGLPADDPTARLLAHYFLQIPDLAVAEPHAGHALDVITGVLEHGWPQGLATGTPPLA</sequence>
<feature type="domain" description="HTH tetR-type" evidence="6">
    <location>
        <begin position="220"/>
        <end position="280"/>
    </location>
</feature>
<dbReference type="PANTHER" id="PTHR30055">
    <property type="entry name" value="HTH-TYPE TRANSCRIPTIONAL REGULATOR RUTR"/>
    <property type="match status" value="1"/>
</dbReference>
<dbReference type="GO" id="GO:0000976">
    <property type="term" value="F:transcription cis-regulatory region binding"/>
    <property type="evidence" value="ECO:0007669"/>
    <property type="project" value="TreeGrafter"/>
</dbReference>
<protein>
    <submittedName>
        <fullName evidence="7">TetR family transcriptional regulator</fullName>
    </submittedName>
</protein>
<dbReference type="Gene3D" id="1.10.10.60">
    <property type="entry name" value="Homeodomain-like"/>
    <property type="match status" value="2"/>
</dbReference>
<dbReference type="Proteomes" id="UP001058003">
    <property type="component" value="Chromosome"/>
</dbReference>
<dbReference type="PRINTS" id="PR00455">
    <property type="entry name" value="HTHTETR"/>
</dbReference>
<evidence type="ECO:0000256" key="5">
    <source>
        <dbReference type="SAM" id="MobiDB-lite"/>
    </source>
</evidence>
<keyword evidence="8" id="KW-1185">Reference proteome</keyword>
<dbReference type="InterPro" id="IPR041347">
    <property type="entry name" value="MftR_C"/>
</dbReference>
<feature type="region of interest" description="Disordered" evidence="5">
    <location>
        <begin position="192"/>
        <end position="218"/>
    </location>
</feature>
<dbReference type="Pfam" id="PF00440">
    <property type="entry name" value="TetR_N"/>
    <property type="match status" value="2"/>
</dbReference>
<evidence type="ECO:0000313" key="7">
    <source>
        <dbReference type="EMBL" id="UWZ58096.1"/>
    </source>
</evidence>
<dbReference type="InterPro" id="IPR050109">
    <property type="entry name" value="HTH-type_TetR-like_transc_reg"/>
</dbReference>
<evidence type="ECO:0000256" key="3">
    <source>
        <dbReference type="ARBA" id="ARBA00023163"/>
    </source>
</evidence>
<dbReference type="InterPro" id="IPR009057">
    <property type="entry name" value="Homeodomain-like_sf"/>
</dbReference>
<dbReference type="SUPFAM" id="SSF46689">
    <property type="entry name" value="Homeodomain-like"/>
    <property type="match status" value="2"/>
</dbReference>
<dbReference type="InterPro" id="IPR001647">
    <property type="entry name" value="HTH_TetR"/>
</dbReference>
<evidence type="ECO:0000256" key="1">
    <source>
        <dbReference type="ARBA" id="ARBA00023015"/>
    </source>
</evidence>
<dbReference type="AlphaFoldDB" id="A0A9Q9IM56"/>
<name>A0A9Q9IM56_9ACTN</name>
<feature type="domain" description="HTH tetR-type" evidence="6">
    <location>
        <begin position="14"/>
        <end position="74"/>
    </location>
</feature>
<feature type="DNA-binding region" description="H-T-H motif" evidence="4">
    <location>
        <begin position="243"/>
        <end position="262"/>
    </location>
</feature>
<reference evidence="7" key="1">
    <citation type="submission" date="2021-04" db="EMBL/GenBank/DDBJ databases">
        <title>Dactylosporangium aurantiacum NRRL B-8018 full assembly.</title>
        <authorList>
            <person name="Hartkoorn R.C."/>
            <person name="Beaudoing E."/>
            <person name="Hot D."/>
        </authorList>
    </citation>
    <scope>NUCLEOTIDE SEQUENCE</scope>
    <source>
        <strain evidence="7">NRRL B-8018</strain>
    </source>
</reference>
<feature type="DNA-binding region" description="H-T-H motif" evidence="4">
    <location>
        <begin position="37"/>
        <end position="56"/>
    </location>
</feature>